<gene>
    <name evidence="2" type="primary">pilZ</name>
    <name evidence="2" type="ORF">theurythT_13750</name>
</gene>
<comment type="caution">
    <text evidence="2">The sequence shown here is derived from an EMBL/GenBank/DDBJ whole genome shotgun (WGS) entry which is preliminary data.</text>
</comment>
<dbReference type="InterPro" id="IPR009875">
    <property type="entry name" value="PilZ_domain"/>
</dbReference>
<reference evidence="2 3" key="1">
    <citation type="submission" date="2023-03" db="EMBL/GenBank/DDBJ databases">
        <title>Draft genome sequence of Thalassotalea eurytherma JCM 18482T.</title>
        <authorList>
            <person name="Sawabe T."/>
        </authorList>
    </citation>
    <scope>NUCLEOTIDE SEQUENCE [LARGE SCALE GENOMIC DNA]</scope>
    <source>
        <strain evidence="2 3">JCM 18482</strain>
    </source>
</reference>
<dbReference type="Pfam" id="PF07238">
    <property type="entry name" value="PilZ"/>
    <property type="match status" value="1"/>
</dbReference>
<evidence type="ECO:0000259" key="1">
    <source>
        <dbReference type="Pfam" id="PF07238"/>
    </source>
</evidence>
<keyword evidence="3" id="KW-1185">Reference proteome</keyword>
<dbReference type="EMBL" id="BSSU01000006">
    <property type="protein sequence ID" value="GLX81923.1"/>
    <property type="molecule type" value="Genomic_DNA"/>
</dbReference>
<feature type="domain" description="PilZ" evidence="1">
    <location>
        <begin position="17"/>
        <end position="100"/>
    </location>
</feature>
<name>A0ABQ6H154_9GAMM</name>
<dbReference type="Gene3D" id="2.40.10.220">
    <property type="entry name" value="predicted glycosyltransferase like domains"/>
    <property type="match status" value="1"/>
</dbReference>
<evidence type="ECO:0000313" key="2">
    <source>
        <dbReference type="EMBL" id="GLX81923.1"/>
    </source>
</evidence>
<accession>A0ABQ6H154</accession>
<sequence>MLEEQVMESLLLDYPSERELYLSYMPFLKNGGVFIRTTELLELGTQVTLNVTLPDSLESSEVIGKVCWVTPPGAQNGTPPGLGVAFEEDPENIRGQIETAIGRLLSSSDPTLSM</sequence>
<organism evidence="2 3">
    <name type="scientific">Thalassotalea eurytherma</name>
    <dbReference type="NCBI Taxonomy" id="1144278"/>
    <lineage>
        <taxon>Bacteria</taxon>
        <taxon>Pseudomonadati</taxon>
        <taxon>Pseudomonadota</taxon>
        <taxon>Gammaproteobacteria</taxon>
        <taxon>Alteromonadales</taxon>
        <taxon>Colwelliaceae</taxon>
        <taxon>Thalassotalea</taxon>
    </lineage>
</organism>
<protein>
    <submittedName>
        <fullName evidence="2">Type IV fimbriae assembly protein</fullName>
    </submittedName>
</protein>
<evidence type="ECO:0000313" key="3">
    <source>
        <dbReference type="Proteomes" id="UP001157133"/>
    </source>
</evidence>
<proteinExistence type="predicted"/>
<dbReference type="Proteomes" id="UP001157133">
    <property type="component" value="Unassembled WGS sequence"/>
</dbReference>